<feature type="binding site" evidence="9">
    <location>
        <position position="21"/>
    </location>
    <ligand>
        <name>3-phosphoshikimate</name>
        <dbReference type="ChEBI" id="CHEBI:145989"/>
    </ligand>
</feature>
<proteinExistence type="inferred from homology"/>
<dbReference type="NCBIfam" id="TIGR01356">
    <property type="entry name" value="aroA"/>
    <property type="match status" value="1"/>
</dbReference>
<dbReference type="SUPFAM" id="SSF55205">
    <property type="entry name" value="EPT/RTPC-like"/>
    <property type="match status" value="1"/>
</dbReference>
<evidence type="ECO:0000313" key="11">
    <source>
        <dbReference type="EMBL" id="KRT35181.1"/>
    </source>
</evidence>
<dbReference type="STRING" id="592015.HMPREF1705_04445"/>
<dbReference type="CDD" id="cd01556">
    <property type="entry name" value="EPSP_synthase"/>
    <property type="match status" value="1"/>
</dbReference>
<feature type="binding site" evidence="9">
    <location>
        <position position="168"/>
    </location>
    <ligand>
        <name>3-phosphoshikimate</name>
        <dbReference type="ChEBI" id="CHEBI:145989"/>
    </ligand>
</feature>
<comment type="caution">
    <text evidence="11">The sequence shown here is derived from an EMBL/GenBank/DDBJ whole genome shotgun (WGS) entry which is preliminary data.</text>
</comment>
<comment type="subcellular location">
    <subcellularLocation>
        <location evidence="9">Cytoplasm</location>
    </subcellularLocation>
</comment>
<dbReference type="PIRSF" id="PIRSF000505">
    <property type="entry name" value="EPSPS"/>
    <property type="match status" value="1"/>
</dbReference>
<feature type="domain" description="Enolpyruvate transferase" evidence="10">
    <location>
        <begin position="5"/>
        <end position="422"/>
    </location>
</feature>
<accession>A0A0T5X9Y1</accession>
<dbReference type="PROSITE" id="PS00885">
    <property type="entry name" value="EPSP_SYNTHASE_2"/>
    <property type="match status" value="1"/>
</dbReference>
<feature type="binding site" evidence="9">
    <location>
        <position position="345"/>
    </location>
    <ligand>
        <name>phosphoenolpyruvate</name>
        <dbReference type="ChEBI" id="CHEBI:58702"/>
    </ligand>
</feature>
<dbReference type="InterPro" id="IPR013792">
    <property type="entry name" value="RNA3'P_cycl/enolpyr_Trfase_a/b"/>
</dbReference>
<keyword evidence="12" id="KW-1185">Reference proteome</keyword>
<dbReference type="eggNOG" id="COG0128">
    <property type="taxonomic scope" value="Bacteria"/>
</dbReference>
<feature type="binding site" evidence="9">
    <location>
        <position position="168"/>
    </location>
    <ligand>
        <name>phosphoenolpyruvate</name>
        <dbReference type="ChEBI" id="CHEBI:58702"/>
    </ligand>
</feature>
<comment type="caution">
    <text evidence="9">Lacks conserved residue(s) required for the propagation of feature annotation.</text>
</comment>
<dbReference type="InterPro" id="IPR001986">
    <property type="entry name" value="Enolpyruvate_Tfrase_dom"/>
</dbReference>
<dbReference type="RefSeq" id="WP_009202173.1">
    <property type="nucleotide sequence ID" value="NZ_ACJX03000001.1"/>
</dbReference>
<evidence type="ECO:0000259" key="10">
    <source>
        <dbReference type="Pfam" id="PF00275"/>
    </source>
</evidence>
<feature type="binding site" evidence="9">
    <location>
        <position position="166"/>
    </location>
    <ligand>
        <name>3-phosphoshikimate</name>
        <dbReference type="ChEBI" id="CHEBI:145989"/>
    </ligand>
</feature>
<dbReference type="OrthoDB" id="9809920at2"/>
<dbReference type="InterPro" id="IPR023193">
    <property type="entry name" value="EPSP_synthase_CS"/>
</dbReference>
<keyword evidence="7 9" id="KW-0057">Aromatic amino acid biosynthesis</keyword>
<dbReference type="GO" id="GO:0005737">
    <property type="term" value="C:cytoplasm"/>
    <property type="evidence" value="ECO:0007669"/>
    <property type="project" value="UniProtKB-SubCell"/>
</dbReference>
<keyword evidence="5 9" id="KW-0028">Amino-acid biosynthesis</keyword>
<dbReference type="Gene3D" id="3.65.10.10">
    <property type="entry name" value="Enolpyruvate transferase domain"/>
    <property type="match status" value="2"/>
</dbReference>
<dbReference type="GO" id="GO:0003866">
    <property type="term" value="F:3-phosphoshikimate 1-carboxyvinyltransferase activity"/>
    <property type="evidence" value="ECO:0007669"/>
    <property type="project" value="UniProtKB-UniRule"/>
</dbReference>
<feature type="binding site" evidence="9">
    <location>
        <position position="20"/>
    </location>
    <ligand>
        <name>phosphoenolpyruvate</name>
        <dbReference type="ChEBI" id="CHEBI:58702"/>
    </ligand>
</feature>
<dbReference type="GO" id="GO:0009423">
    <property type="term" value="P:chorismate biosynthetic process"/>
    <property type="evidence" value="ECO:0007669"/>
    <property type="project" value="UniProtKB-UniRule"/>
</dbReference>
<dbReference type="InterPro" id="IPR036968">
    <property type="entry name" value="Enolpyruvate_Tfrase_sf"/>
</dbReference>
<feature type="binding site" evidence="9">
    <location>
        <position position="25"/>
    </location>
    <ligand>
        <name>3-phosphoshikimate</name>
        <dbReference type="ChEBI" id="CHEBI:145989"/>
    </ligand>
</feature>
<gene>
    <name evidence="9" type="primary">aroA</name>
    <name evidence="11" type="ORF">HMPREF1705_04445</name>
</gene>
<comment type="function">
    <text evidence="1 9">Catalyzes the transfer of the enolpyruvyl moiety of phosphoenolpyruvate (PEP) to the 5-hydroxyl of shikimate-3-phosphate (S3P) to produce enolpyruvyl shikimate-3-phosphate and inorganic phosphate.</text>
</comment>
<protein>
    <recommendedName>
        <fullName evidence="9">3-phosphoshikimate 1-carboxyvinyltransferase</fullName>
        <ecNumber evidence="9">2.5.1.19</ecNumber>
    </recommendedName>
    <alternativeName>
        <fullName evidence="9">5-enolpyruvylshikimate-3-phosphate synthase</fullName>
        <shortName evidence="9">EPSP synthase</shortName>
        <shortName evidence="9">EPSPS</shortName>
    </alternativeName>
</protein>
<dbReference type="GO" id="GO:0008652">
    <property type="term" value="P:amino acid biosynthetic process"/>
    <property type="evidence" value="ECO:0007669"/>
    <property type="project" value="UniProtKB-KW"/>
</dbReference>
<evidence type="ECO:0000256" key="3">
    <source>
        <dbReference type="ARBA" id="ARBA00009948"/>
    </source>
</evidence>
<name>A0A0T5X9Y1_9BACT</name>
<dbReference type="PANTHER" id="PTHR21090:SF5">
    <property type="entry name" value="PENTAFUNCTIONAL AROM POLYPEPTIDE"/>
    <property type="match status" value="1"/>
</dbReference>
<comment type="similarity">
    <text evidence="3 9">Belongs to the EPSP synthase family.</text>
</comment>
<dbReference type="PROSITE" id="PS00104">
    <property type="entry name" value="EPSP_SYNTHASE_1"/>
    <property type="match status" value="1"/>
</dbReference>
<dbReference type="FunFam" id="3.65.10.10:FF:000005">
    <property type="entry name" value="3-phosphoshikimate 1-carboxyvinyltransferase"/>
    <property type="match status" value="1"/>
</dbReference>
<feature type="binding site" evidence="9">
    <location>
        <position position="121"/>
    </location>
    <ligand>
        <name>phosphoenolpyruvate</name>
        <dbReference type="ChEBI" id="CHEBI:58702"/>
    </ligand>
</feature>
<sequence length="437" mass="46824">MIEIRPQEGIVGEIKVPGDKSISHRAALLGSLSREGIEVENFSPGEDCASTLSCLRTMGCEVNRDAVSGKVSVKAPDGLKEPSDVLDAGNSGTTARLILGLISGIPNIFAVITGDESLKRRPMGRVAKPLVVMGAKIDGREFGEKLPLAVRGRKLTGGVHTLQVASAQVKTAILFAGLRAQGATTVIEPTLTRDHTEIMLEHLGIPIFRKGLKVTVYPASTLKGASWTIPGDFSAAAFWIVAAAITEKSELQIKKVNVNPTRTGLLRVLQRMGLDYNIEDEILSGGERMATITVRSSSLKGTKVMPEEIPSMIDELPVLAVAATQAEGTTEIRDAGELRVKESDRIHAMTEGLKRMGAQIEELQDGWIIKGKTKLSGARLKSFGDHRIAMALTVAGLAADDSVILEGESCVHISYPSFFEDLKALTARSQPKERVSS</sequence>
<evidence type="ECO:0000256" key="1">
    <source>
        <dbReference type="ARBA" id="ARBA00002174"/>
    </source>
</evidence>
<dbReference type="GO" id="GO:0009073">
    <property type="term" value="P:aromatic amino acid family biosynthetic process"/>
    <property type="evidence" value="ECO:0007669"/>
    <property type="project" value="UniProtKB-KW"/>
</dbReference>
<feature type="binding site" evidence="9">
    <location>
        <position position="314"/>
    </location>
    <ligand>
        <name>3-phosphoshikimate</name>
        <dbReference type="ChEBI" id="CHEBI:145989"/>
    </ligand>
</feature>
<dbReference type="Proteomes" id="UP000005273">
    <property type="component" value="Unassembled WGS sequence"/>
</dbReference>
<feature type="binding site" evidence="9">
    <location>
        <position position="387"/>
    </location>
    <ligand>
        <name>phosphoenolpyruvate</name>
        <dbReference type="ChEBI" id="CHEBI:58702"/>
    </ligand>
</feature>
<dbReference type="InterPro" id="IPR006264">
    <property type="entry name" value="EPSP_synthase"/>
</dbReference>
<dbReference type="UniPathway" id="UPA00053">
    <property type="reaction ID" value="UER00089"/>
</dbReference>
<reference evidence="12" key="1">
    <citation type="submission" date="2012-09" db="EMBL/GenBank/DDBJ databases">
        <authorList>
            <person name="Weinstock G."/>
            <person name="Sodergren E."/>
            <person name="Clifton S."/>
            <person name="Fulton L."/>
            <person name="Fulton B."/>
            <person name="Courtney L."/>
            <person name="Fronick C."/>
            <person name="Harrison M."/>
            <person name="Strong C."/>
            <person name="Farmer C."/>
            <person name="Delehaunty K."/>
            <person name="Markovic C."/>
            <person name="Hall O."/>
            <person name="Minx P."/>
            <person name="Tomlinson C."/>
            <person name="Mitreva M."/>
            <person name="Nelson J."/>
            <person name="Hou S."/>
            <person name="Wollam A."/>
            <person name="Pepin K.H."/>
            <person name="Johnson M."/>
            <person name="Bhonagiri V."/>
            <person name="Nash W.E."/>
            <person name="Suruliraj S."/>
            <person name="Warren W."/>
            <person name="Chinwalla A."/>
            <person name="Mardis E.R."/>
            <person name="Wilson R.K."/>
        </authorList>
    </citation>
    <scope>NUCLEOTIDE SEQUENCE [LARGE SCALE GENOMIC DNA]</scope>
    <source>
        <strain evidence="12">OS1</strain>
    </source>
</reference>
<comment type="catalytic activity">
    <reaction evidence="8">
        <text>3-phosphoshikimate + phosphoenolpyruvate = 5-O-(1-carboxyvinyl)-3-phosphoshikimate + phosphate</text>
        <dbReference type="Rhea" id="RHEA:21256"/>
        <dbReference type="ChEBI" id="CHEBI:43474"/>
        <dbReference type="ChEBI" id="CHEBI:57701"/>
        <dbReference type="ChEBI" id="CHEBI:58702"/>
        <dbReference type="ChEBI" id="CHEBI:145989"/>
        <dbReference type="EC" id="2.5.1.19"/>
    </reaction>
    <physiologicalReaction direction="left-to-right" evidence="8">
        <dbReference type="Rhea" id="RHEA:21257"/>
    </physiologicalReaction>
</comment>
<feature type="active site" description="Proton acceptor" evidence="9">
    <location>
        <position position="314"/>
    </location>
</feature>
<evidence type="ECO:0000313" key="12">
    <source>
        <dbReference type="Proteomes" id="UP000005273"/>
    </source>
</evidence>
<evidence type="ECO:0000256" key="2">
    <source>
        <dbReference type="ARBA" id="ARBA00004811"/>
    </source>
</evidence>
<dbReference type="EC" id="2.5.1.19" evidence="9"/>
<dbReference type="HAMAP" id="MF_00210">
    <property type="entry name" value="EPSP_synth"/>
    <property type="match status" value="1"/>
</dbReference>
<evidence type="ECO:0000256" key="4">
    <source>
        <dbReference type="ARBA" id="ARBA00022490"/>
    </source>
</evidence>
<dbReference type="PANTHER" id="PTHR21090">
    <property type="entry name" value="AROM/DEHYDROQUINATE SYNTHASE"/>
    <property type="match status" value="1"/>
</dbReference>
<keyword evidence="6 9" id="KW-0808">Transferase</keyword>
<evidence type="ECO:0000256" key="9">
    <source>
        <dbReference type="HAMAP-Rule" id="MF_00210"/>
    </source>
</evidence>
<comment type="pathway">
    <text evidence="2 9">Metabolic intermediate biosynthesis; chorismate biosynthesis; chorismate from D-erythrose 4-phosphate and phosphoenolpyruvate: step 6/7.</text>
</comment>
<dbReference type="AlphaFoldDB" id="A0A0T5X9Y1"/>
<organism evidence="11 12">
    <name type="scientific">Acetomicrobium hydrogeniformans ATCC BAA-1850</name>
    <dbReference type="NCBI Taxonomy" id="592015"/>
    <lineage>
        <taxon>Bacteria</taxon>
        <taxon>Thermotogati</taxon>
        <taxon>Synergistota</taxon>
        <taxon>Synergistia</taxon>
        <taxon>Synergistales</taxon>
        <taxon>Acetomicrobiaceae</taxon>
        <taxon>Acetomicrobium</taxon>
    </lineage>
</organism>
<evidence type="ECO:0000256" key="8">
    <source>
        <dbReference type="ARBA" id="ARBA00044633"/>
    </source>
</evidence>
<evidence type="ECO:0000256" key="6">
    <source>
        <dbReference type="ARBA" id="ARBA00022679"/>
    </source>
</evidence>
<feature type="binding site" evidence="9">
    <location>
        <position position="92"/>
    </location>
    <ligand>
        <name>phosphoenolpyruvate</name>
        <dbReference type="ChEBI" id="CHEBI:58702"/>
    </ligand>
</feature>
<evidence type="ECO:0000256" key="7">
    <source>
        <dbReference type="ARBA" id="ARBA00023141"/>
    </source>
</evidence>
<keyword evidence="4 9" id="KW-0963">Cytoplasm</keyword>
<evidence type="ECO:0000256" key="5">
    <source>
        <dbReference type="ARBA" id="ARBA00022605"/>
    </source>
</evidence>
<dbReference type="Pfam" id="PF00275">
    <property type="entry name" value="EPSP_synthase"/>
    <property type="match status" value="1"/>
</dbReference>
<feature type="binding site" evidence="9">
    <location>
        <position position="20"/>
    </location>
    <ligand>
        <name>3-phosphoshikimate</name>
        <dbReference type="ChEBI" id="CHEBI:145989"/>
    </ligand>
</feature>
<comment type="subunit">
    <text evidence="9">Monomer.</text>
</comment>
<feature type="binding site" evidence="9">
    <location>
        <position position="341"/>
    </location>
    <ligand>
        <name>3-phosphoshikimate</name>
        <dbReference type="ChEBI" id="CHEBI:145989"/>
    </ligand>
</feature>
<dbReference type="EMBL" id="ACJX03000001">
    <property type="protein sequence ID" value="KRT35181.1"/>
    <property type="molecule type" value="Genomic_DNA"/>
</dbReference>
<dbReference type="FunFam" id="3.65.10.10:FF:000006">
    <property type="entry name" value="3-phosphoshikimate 1-carboxyvinyltransferase"/>
    <property type="match status" value="1"/>
</dbReference>